<dbReference type="EMBL" id="JACHOU010000004">
    <property type="protein sequence ID" value="MBB6354670.1"/>
    <property type="molecule type" value="Genomic_DNA"/>
</dbReference>
<dbReference type="SUPFAM" id="SSF55729">
    <property type="entry name" value="Acyl-CoA N-acyltransferases (Nat)"/>
    <property type="match status" value="1"/>
</dbReference>
<name>A0A7X0F7X4_9HYPH</name>
<proteinExistence type="predicted"/>
<evidence type="ECO:0000313" key="3">
    <source>
        <dbReference type="Proteomes" id="UP000536262"/>
    </source>
</evidence>
<dbReference type="Pfam" id="PF13302">
    <property type="entry name" value="Acetyltransf_3"/>
    <property type="match status" value="1"/>
</dbReference>
<organism evidence="2 3">
    <name type="scientific">Aminobacter aganoensis</name>
    <dbReference type="NCBI Taxonomy" id="83264"/>
    <lineage>
        <taxon>Bacteria</taxon>
        <taxon>Pseudomonadati</taxon>
        <taxon>Pseudomonadota</taxon>
        <taxon>Alphaproteobacteria</taxon>
        <taxon>Hyphomicrobiales</taxon>
        <taxon>Phyllobacteriaceae</taxon>
        <taxon>Aminobacter</taxon>
    </lineage>
</organism>
<dbReference type="PANTHER" id="PTHR43792">
    <property type="entry name" value="GNAT FAMILY, PUTATIVE (AFU_ORTHOLOGUE AFUA_3G00765)-RELATED-RELATED"/>
    <property type="match status" value="1"/>
</dbReference>
<keyword evidence="2" id="KW-0808">Transferase</keyword>
<feature type="domain" description="N-acetyltransferase" evidence="1">
    <location>
        <begin position="9"/>
        <end position="173"/>
    </location>
</feature>
<evidence type="ECO:0000313" key="2">
    <source>
        <dbReference type="EMBL" id="MBB6354670.1"/>
    </source>
</evidence>
<sequence length="173" mass="19179">MVPPETKRLILREMVPGDRAAILAVFADDYARRFYPEMTSDDAAIEWIGRNRDRYRQDGFGLWAIVDKASGALVGDCGPTWQDAGGVRILEIGYHVAPAWRGLGIALEAARAAMAYGFAARDEMEIGSIVATDNTASASVARRLHRDVRSYVNSRGLDRFLFFTRREDHDGAA</sequence>
<dbReference type="Proteomes" id="UP000536262">
    <property type="component" value="Unassembled WGS sequence"/>
</dbReference>
<dbReference type="InterPro" id="IPR051531">
    <property type="entry name" value="N-acetyltransferase"/>
</dbReference>
<dbReference type="RefSeq" id="WP_184699544.1">
    <property type="nucleotide sequence ID" value="NZ_BAABEG010000001.1"/>
</dbReference>
<gene>
    <name evidence="2" type="ORF">GGR00_002454</name>
</gene>
<dbReference type="GO" id="GO:0016747">
    <property type="term" value="F:acyltransferase activity, transferring groups other than amino-acyl groups"/>
    <property type="evidence" value="ECO:0007669"/>
    <property type="project" value="InterPro"/>
</dbReference>
<dbReference type="AlphaFoldDB" id="A0A7X0F7X4"/>
<dbReference type="PANTHER" id="PTHR43792:SF1">
    <property type="entry name" value="N-ACETYLTRANSFERASE DOMAIN-CONTAINING PROTEIN"/>
    <property type="match status" value="1"/>
</dbReference>
<evidence type="ECO:0000259" key="1">
    <source>
        <dbReference type="PROSITE" id="PS51186"/>
    </source>
</evidence>
<dbReference type="InterPro" id="IPR000182">
    <property type="entry name" value="GNAT_dom"/>
</dbReference>
<reference evidence="2 3" key="1">
    <citation type="submission" date="2020-08" db="EMBL/GenBank/DDBJ databases">
        <title>Genomic Encyclopedia of Type Strains, Phase IV (KMG-IV): sequencing the most valuable type-strain genomes for metagenomic binning, comparative biology and taxonomic classification.</title>
        <authorList>
            <person name="Goeker M."/>
        </authorList>
    </citation>
    <scope>NUCLEOTIDE SEQUENCE [LARGE SCALE GENOMIC DNA]</scope>
    <source>
        <strain evidence="2 3">DSM 7051</strain>
    </source>
</reference>
<accession>A0A7X0F7X4</accession>
<keyword evidence="3" id="KW-1185">Reference proteome</keyword>
<protein>
    <submittedName>
        <fullName evidence="2">RimJ/RimL family protein N-acetyltransferase</fullName>
    </submittedName>
</protein>
<dbReference type="Gene3D" id="3.40.630.30">
    <property type="match status" value="1"/>
</dbReference>
<dbReference type="InterPro" id="IPR016181">
    <property type="entry name" value="Acyl_CoA_acyltransferase"/>
</dbReference>
<comment type="caution">
    <text evidence="2">The sequence shown here is derived from an EMBL/GenBank/DDBJ whole genome shotgun (WGS) entry which is preliminary data.</text>
</comment>
<dbReference type="PROSITE" id="PS51186">
    <property type="entry name" value="GNAT"/>
    <property type="match status" value="1"/>
</dbReference>